<keyword evidence="2" id="KW-1185">Reference proteome</keyword>
<comment type="caution">
    <text evidence="1">The sequence shown here is derived from an EMBL/GenBank/DDBJ whole genome shotgun (WGS) entry which is preliminary data.</text>
</comment>
<dbReference type="Proteomes" id="UP000744676">
    <property type="component" value="Unassembled WGS sequence"/>
</dbReference>
<proteinExistence type="predicted"/>
<name>A0ACB6V3J7_9ASCO</name>
<evidence type="ECO:0000313" key="2">
    <source>
        <dbReference type="Proteomes" id="UP000744676"/>
    </source>
</evidence>
<protein>
    <submittedName>
        <fullName evidence="1">Uncharacterized protein</fullName>
    </submittedName>
</protein>
<evidence type="ECO:0000313" key="1">
    <source>
        <dbReference type="EMBL" id="KAF5096806.1"/>
    </source>
</evidence>
<accession>A0ACB6V3J7</accession>
<sequence>MSPAVATALTLPKLGLGVYEISTSMTAQVVEQALAVGYRLIDSAQIYYNERETCEGIANFLASTLAQSQGVTRDDVIYTTKIWDTDHGYEPCVASIARSLAIAKQAGLGHIDLLLMHSPYGGELRETWRAMEEALARGEVKHIGVSNFGIHHFEHLFAAPDLQVRPAVNQLELSPWLQRTELVQYCRDQGILLEAYAPLTQGNKLADPQLLALAEKYGRSPAQLLLRWSVQMGFVPLPKSVHLTRLVDNFVCGAEDPAATAGGFELTAEDLASLGDINAYEYFDWDPTVEPLN</sequence>
<organism evidence="1 2">
    <name type="scientific">Geotrichum galactomycetum</name>
    <dbReference type="NCBI Taxonomy" id="27317"/>
    <lineage>
        <taxon>Eukaryota</taxon>
        <taxon>Fungi</taxon>
        <taxon>Dikarya</taxon>
        <taxon>Ascomycota</taxon>
        <taxon>Saccharomycotina</taxon>
        <taxon>Dipodascomycetes</taxon>
        <taxon>Dipodascales</taxon>
        <taxon>Dipodascaceae</taxon>
        <taxon>Geotrichum</taxon>
    </lineage>
</organism>
<gene>
    <name evidence="1" type="ORF">D0Z00_002652</name>
</gene>
<reference evidence="1 2" key="1">
    <citation type="journal article" date="2020" name="Front. Microbiol.">
        <title>Phenotypic and Genetic Characterization of the Cheese Ripening Yeast Geotrichum candidum.</title>
        <authorList>
            <person name="Perkins V."/>
            <person name="Vignola S."/>
            <person name="Lessard M.H."/>
            <person name="Plante P.L."/>
            <person name="Corbeil J."/>
            <person name="Dugat-Bony E."/>
            <person name="Frenette M."/>
            <person name="Labrie S."/>
        </authorList>
    </citation>
    <scope>NUCLEOTIDE SEQUENCE [LARGE SCALE GENOMIC DNA]</scope>
    <source>
        <strain evidence="1 2">LMA-1147</strain>
    </source>
</reference>
<dbReference type="EMBL" id="QVQA01000080">
    <property type="protein sequence ID" value="KAF5096806.1"/>
    <property type="molecule type" value="Genomic_DNA"/>
</dbReference>